<dbReference type="RefSeq" id="WP_174435040.1">
    <property type="nucleotide sequence ID" value="NZ_JBIAQY010000031.1"/>
</dbReference>
<proteinExistence type="predicted"/>
<dbReference type="SUPFAM" id="SSF50249">
    <property type="entry name" value="Nucleic acid-binding proteins"/>
    <property type="match status" value="1"/>
</dbReference>
<dbReference type="Proteomes" id="UP001601992">
    <property type="component" value="Unassembled WGS sequence"/>
</dbReference>
<organism evidence="2 3">
    <name type="scientific">Nocardia jiangxiensis</name>
    <dbReference type="NCBI Taxonomy" id="282685"/>
    <lineage>
        <taxon>Bacteria</taxon>
        <taxon>Bacillati</taxon>
        <taxon>Actinomycetota</taxon>
        <taxon>Actinomycetes</taxon>
        <taxon>Mycobacteriales</taxon>
        <taxon>Nocardiaceae</taxon>
        <taxon>Nocardia</taxon>
    </lineage>
</organism>
<keyword evidence="3" id="KW-1185">Reference proteome</keyword>
<protein>
    <submittedName>
        <fullName evidence="2">Zn-ribbon domain-containing OB-fold protein</fullName>
    </submittedName>
</protein>
<comment type="caution">
    <text evidence="2">The sequence shown here is derived from an EMBL/GenBank/DDBJ whole genome shotgun (WGS) entry which is preliminary data.</text>
</comment>
<name>A0ABW6SHF4_9NOCA</name>
<reference evidence="2 3" key="1">
    <citation type="submission" date="2024-10" db="EMBL/GenBank/DDBJ databases">
        <title>The Natural Products Discovery Center: Release of the First 8490 Sequenced Strains for Exploring Actinobacteria Biosynthetic Diversity.</title>
        <authorList>
            <person name="Kalkreuter E."/>
            <person name="Kautsar S.A."/>
            <person name="Yang D."/>
            <person name="Bader C.D."/>
            <person name="Teijaro C.N."/>
            <person name="Fluegel L."/>
            <person name="Davis C.M."/>
            <person name="Simpson J.R."/>
            <person name="Lauterbach L."/>
            <person name="Steele A.D."/>
            <person name="Gui C."/>
            <person name="Meng S."/>
            <person name="Li G."/>
            <person name="Viehrig K."/>
            <person name="Ye F."/>
            <person name="Su P."/>
            <person name="Kiefer A.F."/>
            <person name="Nichols A."/>
            <person name="Cepeda A.J."/>
            <person name="Yan W."/>
            <person name="Fan B."/>
            <person name="Jiang Y."/>
            <person name="Adhikari A."/>
            <person name="Zheng C.-J."/>
            <person name="Schuster L."/>
            <person name="Cowan T.M."/>
            <person name="Smanski M.J."/>
            <person name="Chevrette M.G."/>
            <person name="De Carvalho L.P.S."/>
            <person name="Shen B."/>
        </authorList>
    </citation>
    <scope>NUCLEOTIDE SEQUENCE [LARGE SCALE GENOMIC DNA]</scope>
    <source>
        <strain evidence="2 3">NPDC002593</strain>
    </source>
</reference>
<sequence length="155" mass="16500">MTTDTDASTDWLLDDGLAPQSDGDPMAPLYDGAARGELVLPFCIGCDCPLDLEQQVCDRCGSFEKAWRSTELVGTVHSSTLMHRLETGLVRTTTPYPIVDVELAGGHRLIMTTIDPTSTAPRIGDAVIVGFRTLGGVSIPAARIIAAPLDTEARS</sequence>
<evidence type="ECO:0000256" key="1">
    <source>
        <dbReference type="SAM" id="MobiDB-lite"/>
    </source>
</evidence>
<feature type="region of interest" description="Disordered" evidence="1">
    <location>
        <begin position="1"/>
        <end position="25"/>
    </location>
</feature>
<evidence type="ECO:0000313" key="2">
    <source>
        <dbReference type="EMBL" id="MFF3574835.1"/>
    </source>
</evidence>
<evidence type="ECO:0000313" key="3">
    <source>
        <dbReference type="Proteomes" id="UP001601992"/>
    </source>
</evidence>
<accession>A0ABW6SHF4</accession>
<dbReference type="EMBL" id="JBIAQY010000031">
    <property type="protein sequence ID" value="MFF3574835.1"/>
    <property type="molecule type" value="Genomic_DNA"/>
</dbReference>
<dbReference type="InterPro" id="IPR012340">
    <property type="entry name" value="NA-bd_OB-fold"/>
</dbReference>
<gene>
    <name evidence="2" type="ORF">ACFYXQ_44520</name>
</gene>